<keyword evidence="2" id="KW-0732">Signal</keyword>
<evidence type="ECO:0000256" key="2">
    <source>
        <dbReference type="SAM" id="SignalP"/>
    </source>
</evidence>
<dbReference type="Proteomes" id="UP000712600">
    <property type="component" value="Unassembled WGS sequence"/>
</dbReference>
<dbReference type="EMBL" id="QGKX02000996">
    <property type="protein sequence ID" value="KAF3559206.1"/>
    <property type="molecule type" value="Genomic_DNA"/>
</dbReference>
<protein>
    <submittedName>
        <fullName evidence="3">Uncharacterized protein</fullName>
    </submittedName>
</protein>
<evidence type="ECO:0000313" key="4">
    <source>
        <dbReference type="Proteomes" id="UP000712600"/>
    </source>
</evidence>
<feature type="chain" id="PRO_5035725616" evidence="2">
    <location>
        <begin position="18"/>
        <end position="185"/>
    </location>
</feature>
<organism evidence="3 4">
    <name type="scientific">Brassica cretica</name>
    <name type="common">Mustard</name>
    <dbReference type="NCBI Taxonomy" id="69181"/>
    <lineage>
        <taxon>Eukaryota</taxon>
        <taxon>Viridiplantae</taxon>
        <taxon>Streptophyta</taxon>
        <taxon>Embryophyta</taxon>
        <taxon>Tracheophyta</taxon>
        <taxon>Spermatophyta</taxon>
        <taxon>Magnoliopsida</taxon>
        <taxon>eudicotyledons</taxon>
        <taxon>Gunneridae</taxon>
        <taxon>Pentapetalae</taxon>
        <taxon>rosids</taxon>
        <taxon>malvids</taxon>
        <taxon>Brassicales</taxon>
        <taxon>Brassicaceae</taxon>
        <taxon>Brassiceae</taxon>
        <taxon>Brassica</taxon>
    </lineage>
</organism>
<feature type="signal peptide" evidence="2">
    <location>
        <begin position="1"/>
        <end position="17"/>
    </location>
</feature>
<accession>A0A8S9R1G3</accession>
<dbReference type="AlphaFoldDB" id="A0A8S9R1G3"/>
<feature type="region of interest" description="Disordered" evidence="1">
    <location>
        <begin position="150"/>
        <end position="185"/>
    </location>
</feature>
<sequence length="185" mass="20520">MFVTFGISYLLVTCTLWQLTTFGTRDLWQLVPFGDIPNRSDQPPSHGAIQTVRLTDPCLVREAGWDLGTDRAAVRSYGPSVRSDGATAHHIPSEARLVLHVLLLVLVSHLDRRHDLLANGHHRPRVVPSRPLASHRPFLIGFGVCHKPNPLPKPSGLSPRPRPKTQQPMASWPDLTARNMNSLSS</sequence>
<comment type="caution">
    <text evidence="3">The sequence shown here is derived from an EMBL/GenBank/DDBJ whole genome shotgun (WGS) entry which is preliminary data.</text>
</comment>
<reference evidence="3" key="1">
    <citation type="submission" date="2019-12" db="EMBL/GenBank/DDBJ databases">
        <title>Genome sequencing and annotation of Brassica cretica.</title>
        <authorList>
            <person name="Studholme D.J."/>
            <person name="Sarris P."/>
        </authorList>
    </citation>
    <scope>NUCLEOTIDE SEQUENCE</scope>
    <source>
        <strain evidence="3">PFS-109/04</strain>
        <tissue evidence="3">Leaf</tissue>
    </source>
</reference>
<gene>
    <name evidence="3" type="ORF">F2Q69_00012937</name>
</gene>
<proteinExistence type="predicted"/>
<evidence type="ECO:0000313" key="3">
    <source>
        <dbReference type="EMBL" id="KAF3559206.1"/>
    </source>
</evidence>
<evidence type="ECO:0000256" key="1">
    <source>
        <dbReference type="SAM" id="MobiDB-lite"/>
    </source>
</evidence>
<name>A0A8S9R1G3_BRACR</name>